<dbReference type="Proteomes" id="UP000001695">
    <property type="component" value="Chromosome"/>
</dbReference>
<dbReference type="Pfam" id="PF03466">
    <property type="entry name" value="LysR_substrate"/>
    <property type="match status" value="1"/>
</dbReference>
<accession>B2ID62</accession>
<dbReference type="KEGG" id="bid:Bind_3267"/>
<dbReference type="eggNOG" id="COG0583">
    <property type="taxonomic scope" value="Bacteria"/>
</dbReference>
<dbReference type="FunFam" id="1.10.10.10:FF:000001">
    <property type="entry name" value="LysR family transcriptional regulator"/>
    <property type="match status" value="1"/>
</dbReference>
<reference evidence="6 7" key="2">
    <citation type="journal article" date="2010" name="J. Bacteriol.">
        <title>Complete genome sequence of Beijerinckia indica subsp. indica.</title>
        <authorList>
            <person name="Tamas I."/>
            <person name="Dedysh S.N."/>
            <person name="Liesack W."/>
            <person name="Stott M.B."/>
            <person name="Alam M."/>
            <person name="Murrell J.C."/>
            <person name="Dunfield P.F."/>
        </authorList>
    </citation>
    <scope>NUCLEOTIDE SEQUENCE [LARGE SCALE GENOMIC DNA]</scope>
    <source>
        <strain evidence="7">ATCC 9039 / DSM 1715 / NCIMB 8712</strain>
    </source>
</reference>
<dbReference type="SUPFAM" id="SSF53850">
    <property type="entry name" value="Periplasmic binding protein-like II"/>
    <property type="match status" value="1"/>
</dbReference>
<keyword evidence="2" id="KW-0805">Transcription regulation</keyword>
<dbReference type="GO" id="GO:0003700">
    <property type="term" value="F:DNA-binding transcription factor activity"/>
    <property type="evidence" value="ECO:0007669"/>
    <property type="project" value="InterPro"/>
</dbReference>
<evidence type="ECO:0000256" key="4">
    <source>
        <dbReference type="ARBA" id="ARBA00023163"/>
    </source>
</evidence>
<dbReference type="PANTHER" id="PTHR30537">
    <property type="entry name" value="HTH-TYPE TRANSCRIPTIONAL REGULATOR"/>
    <property type="match status" value="1"/>
</dbReference>
<dbReference type="Gene3D" id="3.40.190.290">
    <property type="match status" value="1"/>
</dbReference>
<evidence type="ECO:0000259" key="5">
    <source>
        <dbReference type="PROSITE" id="PS50931"/>
    </source>
</evidence>
<evidence type="ECO:0000256" key="3">
    <source>
        <dbReference type="ARBA" id="ARBA00023125"/>
    </source>
</evidence>
<dbReference type="STRING" id="395963.Bind_3267"/>
<feature type="domain" description="HTH lysR-type" evidence="5">
    <location>
        <begin position="1"/>
        <end position="59"/>
    </location>
</feature>
<dbReference type="SUPFAM" id="SSF46785">
    <property type="entry name" value="Winged helix' DNA-binding domain"/>
    <property type="match status" value="1"/>
</dbReference>
<comment type="similarity">
    <text evidence="1">Belongs to the LysR transcriptional regulatory family.</text>
</comment>
<evidence type="ECO:0000313" key="6">
    <source>
        <dbReference type="EMBL" id="ACB96827.1"/>
    </source>
</evidence>
<dbReference type="GO" id="GO:0003677">
    <property type="term" value="F:DNA binding"/>
    <property type="evidence" value="ECO:0007669"/>
    <property type="project" value="UniProtKB-KW"/>
</dbReference>
<dbReference type="Gene3D" id="1.10.10.10">
    <property type="entry name" value="Winged helix-like DNA-binding domain superfamily/Winged helix DNA-binding domain"/>
    <property type="match status" value="1"/>
</dbReference>
<reference evidence="7" key="1">
    <citation type="submission" date="2008-03" db="EMBL/GenBank/DDBJ databases">
        <title>Complete sequence of chromosome of Beijerinckia indica subsp. indica ATCC 9039.</title>
        <authorList>
            <consortium name="US DOE Joint Genome Institute"/>
            <person name="Copeland A."/>
            <person name="Lucas S."/>
            <person name="Lapidus A."/>
            <person name="Glavina del Rio T."/>
            <person name="Dalin E."/>
            <person name="Tice H."/>
            <person name="Bruce D."/>
            <person name="Goodwin L."/>
            <person name="Pitluck S."/>
            <person name="LaButti K."/>
            <person name="Schmutz J."/>
            <person name="Larimer F."/>
            <person name="Land M."/>
            <person name="Hauser L."/>
            <person name="Kyrpides N."/>
            <person name="Mikhailova N."/>
            <person name="Dunfield P.F."/>
            <person name="Dedysh S.N."/>
            <person name="Liesack W."/>
            <person name="Saw J.H."/>
            <person name="Alam M."/>
            <person name="Chen Y."/>
            <person name="Murrell J.C."/>
            <person name="Richardson P."/>
        </authorList>
    </citation>
    <scope>NUCLEOTIDE SEQUENCE [LARGE SCALE GENOMIC DNA]</scope>
    <source>
        <strain evidence="7">ATCC 9039 / DSM 1715 / NCIMB 8712</strain>
    </source>
</reference>
<dbReference type="InterPro" id="IPR058163">
    <property type="entry name" value="LysR-type_TF_proteobact-type"/>
</dbReference>
<gene>
    <name evidence="6" type="ordered locus">Bind_3267</name>
</gene>
<dbReference type="OrthoDB" id="9786526at2"/>
<proteinExistence type="inferred from homology"/>
<dbReference type="Pfam" id="PF00126">
    <property type="entry name" value="HTH_1"/>
    <property type="match status" value="1"/>
</dbReference>
<sequence length="302" mass="33747">MPLVEDLHCFVRVAECGSFSIVARENMVSQATIGRRIGTLEDHFKILLFHRSTRKIVLTDAGQSFLVYARRILQEFEAAENALGRHSAEPKGRVRVASTNAFGQYLIRGLAQFNERYPGLHIDLVLGDGFINLIEDGFDLALKIGEVTESSVVARHLGDVPRSLVASPAYLAKHGAPEDASALQHHECVLFSYGATRQVWNVGGSLVRVSGSFRTNSSIAQFEAVRNGMGISLFPWFQVDEDVRSGRLIRLLPDMPIEPIHFYMTYPAYRTLPPRTRVVVDWITDEAHKLVPGPVYDEKDID</sequence>
<evidence type="ECO:0000256" key="1">
    <source>
        <dbReference type="ARBA" id="ARBA00009437"/>
    </source>
</evidence>
<dbReference type="CDD" id="cd08422">
    <property type="entry name" value="PBP2_CrgA_like"/>
    <property type="match status" value="1"/>
</dbReference>
<dbReference type="PANTHER" id="PTHR30537:SF5">
    <property type="entry name" value="HTH-TYPE TRANSCRIPTIONAL ACTIVATOR TTDR-RELATED"/>
    <property type="match status" value="1"/>
</dbReference>
<evidence type="ECO:0000256" key="2">
    <source>
        <dbReference type="ARBA" id="ARBA00023015"/>
    </source>
</evidence>
<organism evidence="6 7">
    <name type="scientific">Beijerinckia indica subsp. indica (strain ATCC 9039 / DSM 1715 / NCIMB 8712)</name>
    <dbReference type="NCBI Taxonomy" id="395963"/>
    <lineage>
        <taxon>Bacteria</taxon>
        <taxon>Pseudomonadati</taxon>
        <taxon>Pseudomonadota</taxon>
        <taxon>Alphaproteobacteria</taxon>
        <taxon>Hyphomicrobiales</taxon>
        <taxon>Beijerinckiaceae</taxon>
        <taxon>Beijerinckia</taxon>
    </lineage>
</organism>
<dbReference type="HOGENOM" id="CLU_039613_16_2_5"/>
<protein>
    <submittedName>
        <fullName evidence="6">Transcriptional regulator, LysR family</fullName>
    </submittedName>
</protein>
<name>B2ID62_BEII9</name>
<keyword evidence="3" id="KW-0238">DNA-binding</keyword>
<dbReference type="RefSeq" id="WP_012386175.1">
    <property type="nucleotide sequence ID" value="NC_010581.1"/>
</dbReference>
<dbReference type="PROSITE" id="PS50931">
    <property type="entry name" value="HTH_LYSR"/>
    <property type="match status" value="1"/>
</dbReference>
<dbReference type="InterPro" id="IPR036388">
    <property type="entry name" value="WH-like_DNA-bd_sf"/>
</dbReference>
<dbReference type="InterPro" id="IPR000847">
    <property type="entry name" value="LysR_HTH_N"/>
</dbReference>
<evidence type="ECO:0000313" key="7">
    <source>
        <dbReference type="Proteomes" id="UP000001695"/>
    </source>
</evidence>
<dbReference type="EMBL" id="CP001016">
    <property type="protein sequence ID" value="ACB96827.1"/>
    <property type="molecule type" value="Genomic_DNA"/>
</dbReference>
<keyword evidence="4" id="KW-0804">Transcription</keyword>
<dbReference type="AlphaFoldDB" id="B2ID62"/>
<dbReference type="InterPro" id="IPR036390">
    <property type="entry name" value="WH_DNA-bd_sf"/>
</dbReference>
<keyword evidence="7" id="KW-1185">Reference proteome</keyword>
<dbReference type="InterPro" id="IPR005119">
    <property type="entry name" value="LysR_subst-bd"/>
</dbReference>